<dbReference type="PATRIC" id="fig|46224.3.peg.297"/>
<name>A0A150KL75_9BACI</name>
<comment type="caution">
    <text evidence="1">The sequence shown here is derived from an EMBL/GenBank/DDBJ whole genome shotgun (WGS) entry which is preliminary data.</text>
</comment>
<organism evidence="1 2">
    <name type="scientific">Heyndrickxia sporothermodurans</name>
    <dbReference type="NCBI Taxonomy" id="46224"/>
    <lineage>
        <taxon>Bacteria</taxon>
        <taxon>Bacillati</taxon>
        <taxon>Bacillota</taxon>
        <taxon>Bacilli</taxon>
        <taxon>Bacillales</taxon>
        <taxon>Bacillaceae</taxon>
        <taxon>Heyndrickxia</taxon>
    </lineage>
</organism>
<sequence length="46" mass="5264">MPFGMLTFLLKQGIDVLFKDNKLSGGFPVILQNRARFGGFKRRFSD</sequence>
<protein>
    <submittedName>
        <fullName evidence="1">Uncharacterized protein</fullName>
    </submittedName>
</protein>
<proteinExistence type="predicted"/>
<dbReference type="AlphaFoldDB" id="A0A150KL75"/>
<reference evidence="1 2" key="1">
    <citation type="submission" date="2016-01" db="EMBL/GenBank/DDBJ databases">
        <title>Genome Sequences of Twelve Sporeforming Bacillus Species Isolated from Foods.</title>
        <authorList>
            <person name="Berendsen E.M."/>
            <person name="Wells-Bennik M.H."/>
            <person name="Krawcyk A.O."/>
            <person name="De Jong A."/>
            <person name="Holsappel S."/>
            <person name="Eijlander R.T."/>
            <person name="Kuipers O.P."/>
        </authorList>
    </citation>
    <scope>NUCLEOTIDE SEQUENCE [LARGE SCALE GENOMIC DNA]</scope>
    <source>
        <strain evidence="1 2">B4102</strain>
    </source>
</reference>
<gene>
    <name evidence="1" type="ORF">B4102_3618</name>
</gene>
<accession>A0A150KL75</accession>
<evidence type="ECO:0000313" key="1">
    <source>
        <dbReference type="EMBL" id="KYC94267.1"/>
    </source>
</evidence>
<keyword evidence="2" id="KW-1185">Reference proteome</keyword>
<dbReference type="EMBL" id="LQYN01000102">
    <property type="protein sequence ID" value="KYC94267.1"/>
    <property type="molecule type" value="Genomic_DNA"/>
</dbReference>
<dbReference type="Proteomes" id="UP000075666">
    <property type="component" value="Unassembled WGS sequence"/>
</dbReference>
<evidence type="ECO:0000313" key="2">
    <source>
        <dbReference type="Proteomes" id="UP000075666"/>
    </source>
</evidence>